<dbReference type="Proteomes" id="UP000054324">
    <property type="component" value="Unassembled WGS sequence"/>
</dbReference>
<dbReference type="RefSeq" id="XP_009176025.1">
    <property type="nucleotide sequence ID" value="XM_009177761.1"/>
</dbReference>
<name>A0A074Z402_OPIVI</name>
<sequence>MHLFTSSRLQCAATYPPPQFIGERNCGSYNHYTTSTRSSSISISIIAESMTSVFNSDSSLAYNQESLIVKKRIKMDEEGT</sequence>
<evidence type="ECO:0000313" key="1">
    <source>
        <dbReference type="EMBL" id="KER20232.1"/>
    </source>
</evidence>
<dbReference type="GeneID" id="20325340"/>
<protein>
    <submittedName>
        <fullName evidence="1">Uncharacterized protein</fullName>
    </submittedName>
</protein>
<dbReference type="KEGG" id="ovi:T265_11172"/>
<keyword evidence="2" id="KW-1185">Reference proteome</keyword>
<organism evidence="1 2">
    <name type="scientific">Opisthorchis viverrini</name>
    <name type="common">Southeast Asian liver fluke</name>
    <dbReference type="NCBI Taxonomy" id="6198"/>
    <lineage>
        <taxon>Eukaryota</taxon>
        <taxon>Metazoa</taxon>
        <taxon>Spiralia</taxon>
        <taxon>Lophotrochozoa</taxon>
        <taxon>Platyhelminthes</taxon>
        <taxon>Trematoda</taxon>
        <taxon>Digenea</taxon>
        <taxon>Opisthorchiida</taxon>
        <taxon>Opisthorchiata</taxon>
        <taxon>Opisthorchiidae</taxon>
        <taxon>Opisthorchis</taxon>
    </lineage>
</organism>
<evidence type="ECO:0000313" key="2">
    <source>
        <dbReference type="Proteomes" id="UP000054324"/>
    </source>
</evidence>
<dbReference type="AlphaFoldDB" id="A0A074Z402"/>
<reference evidence="1 2" key="1">
    <citation type="submission" date="2013-11" db="EMBL/GenBank/DDBJ databases">
        <title>Opisthorchis viverrini - life in the bile duct.</title>
        <authorList>
            <person name="Young N.D."/>
            <person name="Nagarajan N."/>
            <person name="Lin S.J."/>
            <person name="Korhonen P.K."/>
            <person name="Jex A.R."/>
            <person name="Hall R.S."/>
            <person name="Safavi-Hemami H."/>
            <person name="Kaewkong W."/>
            <person name="Bertrand D."/>
            <person name="Gao S."/>
            <person name="Seet Q."/>
            <person name="Wongkham S."/>
            <person name="Teh B.T."/>
            <person name="Wongkham C."/>
            <person name="Intapan P.M."/>
            <person name="Maleewong W."/>
            <person name="Yang X."/>
            <person name="Hu M."/>
            <person name="Wang Z."/>
            <person name="Hofmann A."/>
            <person name="Sternberg P.W."/>
            <person name="Tan P."/>
            <person name="Wang J."/>
            <person name="Gasser R.B."/>
        </authorList>
    </citation>
    <scope>NUCLEOTIDE SEQUENCE [LARGE SCALE GENOMIC DNA]</scope>
</reference>
<proteinExistence type="predicted"/>
<gene>
    <name evidence="1" type="ORF">T265_11172</name>
</gene>
<dbReference type="CTD" id="20325340"/>
<dbReference type="EMBL" id="KL597076">
    <property type="protein sequence ID" value="KER20232.1"/>
    <property type="molecule type" value="Genomic_DNA"/>
</dbReference>
<accession>A0A074Z402</accession>